<feature type="DNA-binding region" description="H-T-H motif" evidence="4">
    <location>
        <begin position="90"/>
        <end position="109"/>
    </location>
</feature>
<accession>A0ABP9HRV9</accession>
<sequence length="258" mass="28296">MRGVAVDAPLAEARPPRVRANDPKASVRRVSAGASLIVGGMTTEPLKHQFAHMRADSATVRPGGRTARVGQAVIDATIAELGECGYRALRIEAVAERAGVNKTTIYRRWRDKAGLVSTALIERQSEVAPPPDTGSLREDLLAHLRDIREVLHQPGVARLMQEVGQRTAVKDDVREVLDTIWSVRLELSRTIFVRAVERGELPAGADPDFLLQATSGPLYFRLLMLGRDLDDDFLEKTADFVINGARIPERLSPEPPNS</sequence>
<dbReference type="InterPro" id="IPR001647">
    <property type="entry name" value="HTH_TetR"/>
</dbReference>
<keyword evidence="2 4" id="KW-0238">DNA-binding</keyword>
<dbReference type="Pfam" id="PF16859">
    <property type="entry name" value="TetR_C_11"/>
    <property type="match status" value="1"/>
</dbReference>
<protein>
    <recommendedName>
        <fullName evidence="5">HTH tetR-type domain-containing protein</fullName>
    </recommendedName>
</protein>
<dbReference type="PRINTS" id="PR00455">
    <property type="entry name" value="HTHTETR"/>
</dbReference>
<dbReference type="InterPro" id="IPR011075">
    <property type="entry name" value="TetR_C"/>
</dbReference>
<dbReference type="Gene3D" id="1.10.357.10">
    <property type="entry name" value="Tetracycline Repressor, domain 2"/>
    <property type="match status" value="1"/>
</dbReference>
<evidence type="ECO:0000313" key="7">
    <source>
        <dbReference type="Proteomes" id="UP001500610"/>
    </source>
</evidence>
<evidence type="ECO:0000256" key="4">
    <source>
        <dbReference type="PROSITE-ProRule" id="PRU00335"/>
    </source>
</evidence>
<dbReference type="Proteomes" id="UP001500610">
    <property type="component" value="Unassembled WGS sequence"/>
</dbReference>
<dbReference type="Pfam" id="PF00440">
    <property type="entry name" value="TetR_N"/>
    <property type="match status" value="1"/>
</dbReference>
<keyword evidence="1" id="KW-0805">Transcription regulation</keyword>
<dbReference type="InterPro" id="IPR050109">
    <property type="entry name" value="HTH-type_TetR-like_transc_reg"/>
</dbReference>
<name>A0ABP9HRV9_9ACTN</name>
<reference evidence="7" key="1">
    <citation type="journal article" date="2019" name="Int. J. Syst. Evol. Microbiol.">
        <title>The Global Catalogue of Microorganisms (GCM) 10K type strain sequencing project: providing services to taxonomists for standard genome sequencing and annotation.</title>
        <authorList>
            <consortium name="The Broad Institute Genomics Platform"/>
            <consortium name="The Broad Institute Genome Sequencing Center for Infectious Disease"/>
            <person name="Wu L."/>
            <person name="Ma J."/>
        </authorList>
    </citation>
    <scope>NUCLEOTIDE SEQUENCE [LARGE SCALE GENOMIC DNA]</scope>
    <source>
        <strain evidence="7">JCM 17657</strain>
    </source>
</reference>
<dbReference type="SUPFAM" id="SSF46689">
    <property type="entry name" value="Homeodomain-like"/>
    <property type="match status" value="1"/>
</dbReference>
<dbReference type="PANTHER" id="PTHR30055">
    <property type="entry name" value="HTH-TYPE TRANSCRIPTIONAL REGULATOR RUTR"/>
    <property type="match status" value="1"/>
</dbReference>
<dbReference type="PANTHER" id="PTHR30055:SF148">
    <property type="entry name" value="TETR-FAMILY TRANSCRIPTIONAL REGULATOR"/>
    <property type="match status" value="1"/>
</dbReference>
<keyword evidence="3" id="KW-0804">Transcription</keyword>
<comment type="caution">
    <text evidence="6">The sequence shown here is derived from an EMBL/GenBank/DDBJ whole genome shotgun (WGS) entry which is preliminary data.</text>
</comment>
<dbReference type="InterPro" id="IPR009057">
    <property type="entry name" value="Homeodomain-like_sf"/>
</dbReference>
<evidence type="ECO:0000259" key="5">
    <source>
        <dbReference type="PROSITE" id="PS50977"/>
    </source>
</evidence>
<dbReference type="SUPFAM" id="SSF48498">
    <property type="entry name" value="Tetracyclin repressor-like, C-terminal domain"/>
    <property type="match status" value="1"/>
</dbReference>
<dbReference type="PROSITE" id="PS50977">
    <property type="entry name" value="HTH_TETR_2"/>
    <property type="match status" value="1"/>
</dbReference>
<evidence type="ECO:0000256" key="1">
    <source>
        <dbReference type="ARBA" id="ARBA00023015"/>
    </source>
</evidence>
<evidence type="ECO:0000256" key="3">
    <source>
        <dbReference type="ARBA" id="ARBA00023163"/>
    </source>
</evidence>
<dbReference type="Gene3D" id="1.10.10.60">
    <property type="entry name" value="Homeodomain-like"/>
    <property type="match status" value="1"/>
</dbReference>
<organism evidence="6 7">
    <name type="scientific">Streptomyces hyderabadensis</name>
    <dbReference type="NCBI Taxonomy" id="598549"/>
    <lineage>
        <taxon>Bacteria</taxon>
        <taxon>Bacillati</taxon>
        <taxon>Actinomycetota</taxon>
        <taxon>Actinomycetes</taxon>
        <taxon>Kitasatosporales</taxon>
        <taxon>Streptomycetaceae</taxon>
        <taxon>Streptomyces</taxon>
    </lineage>
</organism>
<feature type="domain" description="HTH tetR-type" evidence="5">
    <location>
        <begin position="67"/>
        <end position="127"/>
    </location>
</feature>
<keyword evidence="7" id="KW-1185">Reference proteome</keyword>
<evidence type="ECO:0000313" key="6">
    <source>
        <dbReference type="EMBL" id="GAA4976439.1"/>
    </source>
</evidence>
<proteinExistence type="predicted"/>
<gene>
    <name evidence="6" type="ORF">GCM10023257_11870</name>
</gene>
<evidence type="ECO:0000256" key="2">
    <source>
        <dbReference type="ARBA" id="ARBA00023125"/>
    </source>
</evidence>
<dbReference type="InterPro" id="IPR036271">
    <property type="entry name" value="Tet_transcr_reg_TetR-rel_C_sf"/>
</dbReference>
<dbReference type="EMBL" id="BAABIV010000003">
    <property type="protein sequence ID" value="GAA4976439.1"/>
    <property type="molecule type" value="Genomic_DNA"/>
</dbReference>